<accession>A0A1Y1UMX2</accession>
<name>A0A1Y1UMX2_9TREE</name>
<dbReference type="InterPro" id="IPR051164">
    <property type="entry name" value="NmrA-like_oxidored"/>
</dbReference>
<dbReference type="InParanoid" id="A0A1Y1UMX2"/>
<dbReference type="STRING" id="4999.A0A1Y1UMX2"/>
<keyword evidence="6" id="KW-1185">Reference proteome</keyword>
<evidence type="ECO:0000256" key="1">
    <source>
        <dbReference type="ARBA" id="ARBA00006328"/>
    </source>
</evidence>
<dbReference type="SUPFAM" id="SSF51735">
    <property type="entry name" value="NAD(P)-binding Rossmann-fold domains"/>
    <property type="match status" value="1"/>
</dbReference>
<dbReference type="PANTHER" id="PTHR42748">
    <property type="entry name" value="NITROGEN METABOLITE REPRESSION PROTEIN NMRA FAMILY MEMBER"/>
    <property type="match status" value="1"/>
</dbReference>
<protein>
    <recommendedName>
        <fullName evidence="4">NmrA-like domain-containing protein</fullName>
    </recommendedName>
</protein>
<dbReference type="GeneID" id="33556993"/>
<dbReference type="EMBL" id="NBSH01000003">
    <property type="protein sequence ID" value="ORX39408.1"/>
    <property type="molecule type" value="Genomic_DNA"/>
</dbReference>
<keyword evidence="3" id="KW-0560">Oxidoreductase</keyword>
<dbReference type="AlphaFoldDB" id="A0A1Y1UMX2"/>
<reference evidence="5 6" key="1">
    <citation type="submission" date="2017-03" db="EMBL/GenBank/DDBJ databases">
        <title>Widespread Adenine N6-methylation of Active Genes in Fungi.</title>
        <authorList>
            <consortium name="DOE Joint Genome Institute"/>
            <person name="Mondo S.J."/>
            <person name="Dannebaum R.O."/>
            <person name="Kuo R.C."/>
            <person name="Louie K.B."/>
            <person name="Bewick A.J."/>
            <person name="Labutti K."/>
            <person name="Haridas S."/>
            <person name="Kuo A."/>
            <person name="Salamov A."/>
            <person name="Ahrendt S.R."/>
            <person name="Lau R."/>
            <person name="Bowen B.P."/>
            <person name="Lipzen A."/>
            <person name="Sullivan W."/>
            <person name="Andreopoulos W.B."/>
            <person name="Clum A."/>
            <person name="Lindquist E."/>
            <person name="Daum C."/>
            <person name="Northen T.R."/>
            <person name="Ramamoorthy G."/>
            <person name="Schmitz R.J."/>
            <person name="Gryganskyi A."/>
            <person name="Culley D."/>
            <person name="Magnuson J."/>
            <person name="James T.Y."/>
            <person name="O'Malley M.A."/>
            <person name="Stajich J.E."/>
            <person name="Spatafora J.W."/>
            <person name="Visel A."/>
            <person name="Grigoriev I.V."/>
        </authorList>
    </citation>
    <scope>NUCLEOTIDE SEQUENCE [LARGE SCALE GENOMIC DNA]</scope>
    <source>
        <strain evidence="5 6">NRRL Y-17943</strain>
    </source>
</reference>
<evidence type="ECO:0000256" key="3">
    <source>
        <dbReference type="ARBA" id="ARBA00023002"/>
    </source>
</evidence>
<sequence>MSDQKKIFVFTATGDQGSSVAKYLAKTGQYEIWGLTRNTESDKAKELTQLGVKMVKGDMDDVSSYEPHLEGIHGAFVNADFWAKYFSNGFNGKEAGEYEYGVATRAIEAVVKAGAKHIIYSSLDDCPFVPHFHYKQEVSKWAKSKDYPVTNLHVAHYLSNLVKFPDFIKADGEGGYILQIAAADETTLGNFAVEQTGGWVVPIFADSKKYLGGKVNATSETLTVKEWAKEISEYIGKPVKTMGLTPAIYDDYSGLVKNGVPEELVLNYKGFNEGYFKWNLKESLEVFPDAWDTKAWAKNTGALDQFKA</sequence>
<evidence type="ECO:0000256" key="2">
    <source>
        <dbReference type="ARBA" id="ARBA00022857"/>
    </source>
</evidence>
<dbReference type="OrthoDB" id="300709at2759"/>
<dbReference type="Pfam" id="PF05368">
    <property type="entry name" value="NmrA"/>
    <property type="match status" value="1"/>
</dbReference>
<dbReference type="CDD" id="cd05251">
    <property type="entry name" value="NmrA_like_SDR_a"/>
    <property type="match status" value="1"/>
</dbReference>
<dbReference type="GO" id="GO:0005634">
    <property type="term" value="C:nucleus"/>
    <property type="evidence" value="ECO:0007669"/>
    <property type="project" value="TreeGrafter"/>
</dbReference>
<dbReference type="Proteomes" id="UP000193218">
    <property type="component" value="Unassembled WGS sequence"/>
</dbReference>
<evidence type="ECO:0000313" key="5">
    <source>
        <dbReference type="EMBL" id="ORX39408.1"/>
    </source>
</evidence>
<proteinExistence type="inferred from homology"/>
<dbReference type="PANTHER" id="PTHR42748:SF30">
    <property type="entry name" value="NMRA-LIKE DOMAIN-CONTAINING PROTEIN"/>
    <property type="match status" value="1"/>
</dbReference>
<evidence type="ECO:0000313" key="6">
    <source>
        <dbReference type="Proteomes" id="UP000193218"/>
    </source>
</evidence>
<organism evidence="5 6">
    <name type="scientific">Kockovaella imperatae</name>
    <dbReference type="NCBI Taxonomy" id="4999"/>
    <lineage>
        <taxon>Eukaryota</taxon>
        <taxon>Fungi</taxon>
        <taxon>Dikarya</taxon>
        <taxon>Basidiomycota</taxon>
        <taxon>Agaricomycotina</taxon>
        <taxon>Tremellomycetes</taxon>
        <taxon>Tremellales</taxon>
        <taxon>Cuniculitremaceae</taxon>
        <taxon>Kockovaella</taxon>
    </lineage>
</organism>
<dbReference type="GO" id="GO:0016491">
    <property type="term" value="F:oxidoreductase activity"/>
    <property type="evidence" value="ECO:0007669"/>
    <property type="project" value="UniProtKB-KW"/>
</dbReference>
<dbReference type="InterPro" id="IPR036291">
    <property type="entry name" value="NAD(P)-bd_dom_sf"/>
</dbReference>
<gene>
    <name evidence="5" type="ORF">BD324DRAFT_619602</name>
</gene>
<keyword evidence="2" id="KW-0521">NADP</keyword>
<dbReference type="Gene3D" id="3.40.50.720">
    <property type="entry name" value="NAD(P)-binding Rossmann-like Domain"/>
    <property type="match status" value="1"/>
</dbReference>
<dbReference type="InterPro" id="IPR008030">
    <property type="entry name" value="NmrA-like"/>
</dbReference>
<evidence type="ECO:0000259" key="4">
    <source>
        <dbReference type="Pfam" id="PF05368"/>
    </source>
</evidence>
<dbReference type="RefSeq" id="XP_021873271.1">
    <property type="nucleotide sequence ID" value="XM_022015185.1"/>
</dbReference>
<comment type="caution">
    <text evidence="5">The sequence shown here is derived from an EMBL/GenBank/DDBJ whole genome shotgun (WGS) entry which is preliminary data.</text>
</comment>
<feature type="domain" description="NmrA-like" evidence="4">
    <location>
        <begin position="4"/>
        <end position="277"/>
    </location>
</feature>
<dbReference type="Gene3D" id="3.90.25.10">
    <property type="entry name" value="UDP-galactose 4-epimerase, domain 1"/>
    <property type="match status" value="1"/>
</dbReference>
<comment type="similarity">
    <text evidence="1">Belongs to the NmrA-type oxidoreductase family.</text>
</comment>